<keyword evidence="3 6" id="KW-0815">Transposition</keyword>
<keyword evidence="8" id="KW-1185">Reference proteome</keyword>
<dbReference type="Pfam" id="PF00872">
    <property type="entry name" value="Transposase_mut"/>
    <property type="match status" value="1"/>
</dbReference>
<evidence type="ECO:0000256" key="1">
    <source>
        <dbReference type="ARBA" id="ARBA00002190"/>
    </source>
</evidence>
<gene>
    <name evidence="7" type="ORF">VLY81_03535</name>
</gene>
<dbReference type="PANTHER" id="PTHR33217:SF7">
    <property type="entry name" value="TRANSPOSASE FOR INSERTION SEQUENCE ELEMENT IS1081"/>
    <property type="match status" value="1"/>
</dbReference>
<keyword evidence="6" id="KW-0814">Transposable element</keyword>
<evidence type="ECO:0000256" key="3">
    <source>
        <dbReference type="ARBA" id="ARBA00022578"/>
    </source>
</evidence>
<sequence>MAPAGTAATLELDSELGDRWHVVLYLGSVLARGEWVTLAIGVDLSGAKHVLGLWEGATLNEAVARRAVGELTARGLRTEPGVLVVTDGRRALDEAIKQAWGGRARIAHCQYQVQQEVLAHLPEKERPSVADRLRRIWTAPVDEAAGQLDQLLAALQARHPGAAARLLGSYEAVLTVGHLGLPPDLAPHLAAAGALRVTVEHALEASSPTQRGMAAVRAGLPAAVSRMRRTVGAAGLAILAQRLGAAADVAAIHKTGTVPSRAESTARSPRE</sequence>
<name>A0ABZ1BQZ4_9FIRM</name>
<protein>
    <recommendedName>
        <fullName evidence="6">Mutator family transposase</fullName>
    </recommendedName>
</protein>
<dbReference type="RefSeq" id="WP_324669648.1">
    <property type="nucleotide sequence ID" value="NZ_CP141614.1"/>
</dbReference>
<evidence type="ECO:0000256" key="5">
    <source>
        <dbReference type="ARBA" id="ARBA00023172"/>
    </source>
</evidence>
<accession>A0ABZ1BQZ4</accession>
<proteinExistence type="inferred from homology"/>
<evidence type="ECO:0000313" key="8">
    <source>
        <dbReference type="Proteomes" id="UP001333102"/>
    </source>
</evidence>
<organism evidence="7 8">
    <name type="scientific">Geochorda subterranea</name>
    <dbReference type="NCBI Taxonomy" id="3109564"/>
    <lineage>
        <taxon>Bacteria</taxon>
        <taxon>Bacillati</taxon>
        <taxon>Bacillota</taxon>
        <taxon>Limnochordia</taxon>
        <taxon>Limnochordales</taxon>
        <taxon>Geochordaceae</taxon>
        <taxon>Geochorda</taxon>
    </lineage>
</organism>
<dbReference type="InterPro" id="IPR001207">
    <property type="entry name" value="Transposase_mutator"/>
</dbReference>
<evidence type="ECO:0000256" key="4">
    <source>
        <dbReference type="ARBA" id="ARBA00023125"/>
    </source>
</evidence>
<evidence type="ECO:0000256" key="2">
    <source>
        <dbReference type="ARBA" id="ARBA00010961"/>
    </source>
</evidence>
<keyword evidence="5 6" id="KW-0233">DNA recombination</keyword>
<evidence type="ECO:0000256" key="6">
    <source>
        <dbReference type="RuleBase" id="RU365089"/>
    </source>
</evidence>
<reference evidence="8" key="1">
    <citation type="submission" date="2023-12" db="EMBL/GenBank/DDBJ databases">
        <title>Novel isolates from deep terrestrial aquifers shed light on the physiology and ecology of the class Limnochordia.</title>
        <authorList>
            <person name="Karnachuk O.V."/>
            <person name="Lukina A.P."/>
            <person name="Avakyan M.R."/>
            <person name="Kadnikov V."/>
            <person name="Begmatov S."/>
            <person name="Beletsky A.V."/>
            <person name="Mardanov A.V."/>
            <person name="Ravin N.V."/>
        </authorList>
    </citation>
    <scope>NUCLEOTIDE SEQUENCE [LARGE SCALE GENOMIC DNA]</scope>
    <source>
        <strain evidence="8">LN</strain>
    </source>
</reference>
<comment type="similarity">
    <text evidence="2 6">Belongs to the transposase mutator family.</text>
</comment>
<evidence type="ECO:0000313" key="7">
    <source>
        <dbReference type="EMBL" id="WRP15252.1"/>
    </source>
</evidence>
<dbReference type="Proteomes" id="UP001333102">
    <property type="component" value="Chromosome"/>
</dbReference>
<comment type="function">
    <text evidence="1 6">Required for the transposition of the insertion element.</text>
</comment>
<dbReference type="PANTHER" id="PTHR33217">
    <property type="entry name" value="TRANSPOSASE FOR INSERTION SEQUENCE ELEMENT IS1081"/>
    <property type="match status" value="1"/>
</dbReference>
<keyword evidence="4 6" id="KW-0238">DNA-binding</keyword>
<dbReference type="EMBL" id="CP141614">
    <property type="protein sequence ID" value="WRP15252.1"/>
    <property type="molecule type" value="Genomic_DNA"/>
</dbReference>